<feature type="domain" description="RNase H type-1" evidence="7">
    <location>
        <begin position="530"/>
        <end position="659"/>
    </location>
</feature>
<dbReference type="Pfam" id="PF00078">
    <property type="entry name" value="RVT_1"/>
    <property type="match status" value="1"/>
</dbReference>
<evidence type="ECO:0000256" key="6">
    <source>
        <dbReference type="ARBA" id="ARBA00022918"/>
    </source>
</evidence>
<dbReference type="EMBL" id="JAHRHJ020000007">
    <property type="protein sequence ID" value="KAH9310242.1"/>
    <property type="molecule type" value="Genomic_DNA"/>
</dbReference>
<evidence type="ECO:0000313" key="8">
    <source>
        <dbReference type="EMBL" id="KAH9310242.1"/>
    </source>
</evidence>
<dbReference type="InterPro" id="IPR043128">
    <property type="entry name" value="Rev_trsase/Diguanyl_cyclase"/>
</dbReference>
<dbReference type="PANTHER" id="PTHR48475:SF1">
    <property type="entry name" value="RNASE H TYPE-1 DOMAIN-CONTAINING PROTEIN"/>
    <property type="match status" value="1"/>
</dbReference>
<dbReference type="GO" id="GO:0003964">
    <property type="term" value="F:RNA-directed DNA polymerase activity"/>
    <property type="evidence" value="ECO:0007669"/>
    <property type="project" value="UniProtKB-KW"/>
</dbReference>
<dbReference type="PANTHER" id="PTHR48475">
    <property type="entry name" value="RIBONUCLEASE H"/>
    <property type="match status" value="1"/>
</dbReference>
<sequence>MTFPSRLNFFFINTISLGPLAYKTNNRSASISLIFLEIVGDDSPTINTIHCADDDSFLTYLGAEDSYLPKTIPSDMSTLLNEANFDLNIGTSEDPRIIKVGQSLNPQELGDFTTFLSKHCQAFAWSYEDMPGLDPDIVVHNIVTLPNIKPVKQKLRKMHPRVALLVKEELQHLLSANFIQSIYYPQWVSNIVPMTKATGKIRICTDFRDLNLACPKDDFPLPNIDQLVDLTAGHEMLSLMDGFSGYNQILITPEDQHKTSFITPWGTFCYHVMPFGLKNAGATYQRAMTYIFHDLLHKTVEDYVDDLLGKSKRHQDHLFILAHLFERLIHFCLRLNPSKCVFGVLTSKLLGFIISIRGIEAFDDLKAYLLSPPVLTPPREGEPFYLYISVTDHALGAMISHRDTCGKEQAVYYISRTLHEYETCYSEAEKMCCALFFATSKLRHYLLNHKTYIVTSVNPLKTIHAKPYHNDRITRWLMLMTEFDLEFILKKSIKGQVIADQLADAPLLDTQDPLAQFPDEYIQQIDFGLSPFKVKLFFDGSKCQQGGGAGFVMIPPWGTPIPVAHKLNFECTNNMAEYEALVLGLQNAINLGARHIDIFGDSELIVNQVTGVYQCKNDILQKYHDIVLAQLQSFDKFTIQAIPRTTNRFADTMASLASLIPPFTEDSRLYVAVQ</sequence>
<dbReference type="GO" id="GO:0004523">
    <property type="term" value="F:RNA-DNA hybrid ribonuclease activity"/>
    <property type="evidence" value="ECO:0007669"/>
    <property type="project" value="InterPro"/>
</dbReference>
<dbReference type="InterPro" id="IPR002156">
    <property type="entry name" value="RNaseH_domain"/>
</dbReference>
<dbReference type="Gene3D" id="3.30.420.10">
    <property type="entry name" value="Ribonuclease H-like superfamily/Ribonuclease H"/>
    <property type="match status" value="1"/>
</dbReference>
<evidence type="ECO:0000259" key="7">
    <source>
        <dbReference type="PROSITE" id="PS50879"/>
    </source>
</evidence>
<comment type="caution">
    <text evidence="8">The sequence shown here is derived from an EMBL/GenBank/DDBJ whole genome shotgun (WGS) entry which is preliminary data.</text>
</comment>
<dbReference type="Gene3D" id="3.30.70.270">
    <property type="match status" value="1"/>
</dbReference>
<keyword evidence="2" id="KW-0548">Nucleotidyltransferase</keyword>
<dbReference type="Pfam" id="PF13456">
    <property type="entry name" value="RVT_3"/>
    <property type="match status" value="1"/>
</dbReference>
<evidence type="ECO:0000256" key="5">
    <source>
        <dbReference type="ARBA" id="ARBA00022801"/>
    </source>
</evidence>
<dbReference type="PROSITE" id="PS50879">
    <property type="entry name" value="RNASE_H_1"/>
    <property type="match status" value="1"/>
</dbReference>
<dbReference type="GO" id="GO:0003676">
    <property type="term" value="F:nucleic acid binding"/>
    <property type="evidence" value="ECO:0007669"/>
    <property type="project" value="InterPro"/>
</dbReference>
<keyword evidence="4" id="KW-0255">Endonuclease</keyword>
<evidence type="ECO:0000256" key="3">
    <source>
        <dbReference type="ARBA" id="ARBA00022722"/>
    </source>
</evidence>
<gene>
    <name evidence="8" type="ORF">KI387_044187</name>
</gene>
<evidence type="ECO:0000256" key="2">
    <source>
        <dbReference type="ARBA" id="ARBA00022695"/>
    </source>
</evidence>
<dbReference type="OMA" id="FEACTIC"/>
<dbReference type="CDD" id="cd09279">
    <property type="entry name" value="RNase_HI_like"/>
    <property type="match status" value="1"/>
</dbReference>
<dbReference type="SUPFAM" id="SSF53098">
    <property type="entry name" value="Ribonuclease H-like"/>
    <property type="match status" value="1"/>
</dbReference>
<keyword evidence="3" id="KW-0540">Nuclease</keyword>
<evidence type="ECO:0000313" key="9">
    <source>
        <dbReference type="Proteomes" id="UP000824469"/>
    </source>
</evidence>
<dbReference type="InterPro" id="IPR043502">
    <property type="entry name" value="DNA/RNA_pol_sf"/>
</dbReference>
<dbReference type="AlphaFoldDB" id="A0AA38FTD8"/>
<name>A0AA38FTD8_TAXCH</name>
<dbReference type="Proteomes" id="UP000824469">
    <property type="component" value="Unassembled WGS sequence"/>
</dbReference>
<dbReference type="CDD" id="cd01647">
    <property type="entry name" value="RT_LTR"/>
    <property type="match status" value="1"/>
</dbReference>
<protein>
    <recommendedName>
        <fullName evidence="7">RNase H type-1 domain-containing protein</fullName>
    </recommendedName>
</protein>
<keyword evidence="9" id="KW-1185">Reference proteome</keyword>
<dbReference type="InterPro" id="IPR012337">
    <property type="entry name" value="RNaseH-like_sf"/>
</dbReference>
<dbReference type="InterPro" id="IPR000477">
    <property type="entry name" value="RT_dom"/>
</dbReference>
<evidence type="ECO:0000256" key="4">
    <source>
        <dbReference type="ARBA" id="ARBA00022759"/>
    </source>
</evidence>
<dbReference type="SUPFAM" id="SSF56672">
    <property type="entry name" value="DNA/RNA polymerases"/>
    <property type="match status" value="1"/>
</dbReference>
<dbReference type="CDD" id="cd09274">
    <property type="entry name" value="RNase_HI_RT_Ty3"/>
    <property type="match status" value="1"/>
</dbReference>
<dbReference type="Gene3D" id="3.10.10.10">
    <property type="entry name" value="HIV Type 1 Reverse Transcriptase, subunit A, domain 1"/>
    <property type="match status" value="1"/>
</dbReference>
<keyword evidence="1" id="KW-0808">Transferase</keyword>
<dbReference type="Pfam" id="PF17917">
    <property type="entry name" value="RT_RNaseH"/>
    <property type="match status" value="1"/>
</dbReference>
<accession>A0AA38FTD8</accession>
<dbReference type="InterPro" id="IPR041373">
    <property type="entry name" value="RT_RNaseH"/>
</dbReference>
<keyword evidence="6" id="KW-0695">RNA-directed DNA polymerase</keyword>
<evidence type="ECO:0000256" key="1">
    <source>
        <dbReference type="ARBA" id="ARBA00022679"/>
    </source>
</evidence>
<organism evidence="8 9">
    <name type="scientific">Taxus chinensis</name>
    <name type="common">Chinese yew</name>
    <name type="synonym">Taxus wallichiana var. chinensis</name>
    <dbReference type="NCBI Taxonomy" id="29808"/>
    <lineage>
        <taxon>Eukaryota</taxon>
        <taxon>Viridiplantae</taxon>
        <taxon>Streptophyta</taxon>
        <taxon>Embryophyta</taxon>
        <taxon>Tracheophyta</taxon>
        <taxon>Spermatophyta</taxon>
        <taxon>Pinopsida</taxon>
        <taxon>Pinidae</taxon>
        <taxon>Conifers II</taxon>
        <taxon>Cupressales</taxon>
        <taxon>Taxaceae</taxon>
        <taxon>Taxus</taxon>
    </lineage>
</organism>
<reference evidence="8 9" key="1">
    <citation type="journal article" date="2021" name="Nat. Plants">
        <title>The Taxus genome provides insights into paclitaxel biosynthesis.</title>
        <authorList>
            <person name="Xiong X."/>
            <person name="Gou J."/>
            <person name="Liao Q."/>
            <person name="Li Y."/>
            <person name="Zhou Q."/>
            <person name="Bi G."/>
            <person name="Li C."/>
            <person name="Du R."/>
            <person name="Wang X."/>
            <person name="Sun T."/>
            <person name="Guo L."/>
            <person name="Liang H."/>
            <person name="Lu P."/>
            <person name="Wu Y."/>
            <person name="Zhang Z."/>
            <person name="Ro D.K."/>
            <person name="Shang Y."/>
            <person name="Huang S."/>
            <person name="Yan J."/>
        </authorList>
    </citation>
    <scope>NUCLEOTIDE SEQUENCE [LARGE SCALE GENOMIC DNA]</scope>
    <source>
        <strain evidence="8">Ta-2019</strain>
    </source>
</reference>
<keyword evidence="5" id="KW-0378">Hydrolase</keyword>
<dbReference type="InterPro" id="IPR036397">
    <property type="entry name" value="RNaseH_sf"/>
</dbReference>
<proteinExistence type="predicted"/>